<dbReference type="PANTHER" id="PTHR47926:SF537">
    <property type="entry name" value="PENTACOTRIPEPTIDE-REPEAT REGION OF PRORP DOMAIN-CONTAINING PROTEIN"/>
    <property type="match status" value="1"/>
</dbReference>
<dbReference type="InterPro" id="IPR011990">
    <property type="entry name" value="TPR-like_helical_dom_sf"/>
</dbReference>
<dbReference type="InterPro" id="IPR046848">
    <property type="entry name" value="E_motif"/>
</dbReference>
<evidence type="ECO:0000256" key="1">
    <source>
        <dbReference type="ARBA" id="ARBA00022737"/>
    </source>
</evidence>
<dbReference type="PROSITE" id="PS51375">
    <property type="entry name" value="PPR"/>
    <property type="match status" value="3"/>
</dbReference>
<evidence type="ECO:0000313" key="4">
    <source>
        <dbReference type="EMBL" id="KAL0912161.1"/>
    </source>
</evidence>
<evidence type="ECO:0000256" key="2">
    <source>
        <dbReference type="PROSITE-ProRule" id="PRU00708"/>
    </source>
</evidence>
<dbReference type="AlphaFoldDB" id="A0ABD0UPA4"/>
<dbReference type="FunFam" id="1.25.40.10:FF:000090">
    <property type="entry name" value="Pentatricopeptide repeat-containing protein, chloroplastic"/>
    <property type="match status" value="1"/>
</dbReference>
<keyword evidence="1" id="KW-0677">Repeat</keyword>
<dbReference type="InterPro" id="IPR032867">
    <property type="entry name" value="DYW_dom"/>
</dbReference>
<dbReference type="Pfam" id="PF01535">
    <property type="entry name" value="PPR"/>
    <property type="match status" value="1"/>
</dbReference>
<dbReference type="Proteomes" id="UP001552299">
    <property type="component" value="Unassembled WGS sequence"/>
</dbReference>
<dbReference type="Pfam" id="PF13041">
    <property type="entry name" value="PPR_2"/>
    <property type="match status" value="3"/>
</dbReference>
<gene>
    <name evidence="4" type="ORF">M5K25_018118</name>
</gene>
<dbReference type="PANTHER" id="PTHR47926">
    <property type="entry name" value="PENTATRICOPEPTIDE REPEAT-CONTAINING PROTEIN"/>
    <property type="match status" value="1"/>
</dbReference>
<dbReference type="Gene3D" id="1.25.40.10">
    <property type="entry name" value="Tetratricopeptide repeat domain"/>
    <property type="match status" value="3"/>
</dbReference>
<dbReference type="NCBIfam" id="TIGR00756">
    <property type="entry name" value="PPR"/>
    <property type="match status" value="3"/>
</dbReference>
<dbReference type="FunFam" id="1.25.40.10:FF:000427">
    <property type="entry name" value="Pentatricopeptide repeat-containing protein chloroplastic"/>
    <property type="match status" value="1"/>
</dbReference>
<feature type="repeat" description="PPR" evidence="2">
    <location>
        <begin position="204"/>
        <end position="238"/>
    </location>
</feature>
<feature type="repeat" description="PPR" evidence="2">
    <location>
        <begin position="102"/>
        <end position="136"/>
    </location>
</feature>
<protein>
    <recommendedName>
        <fullName evidence="3">DYW domain-containing protein</fullName>
    </recommendedName>
</protein>
<evidence type="ECO:0000313" key="5">
    <source>
        <dbReference type="Proteomes" id="UP001552299"/>
    </source>
</evidence>
<proteinExistence type="predicted"/>
<reference evidence="4 5" key="1">
    <citation type="journal article" date="2024" name="Plant Biotechnol. J.">
        <title>Dendrobium thyrsiflorum genome and its molecular insights into genes involved in important horticultural traits.</title>
        <authorList>
            <person name="Chen B."/>
            <person name="Wang J.Y."/>
            <person name="Zheng P.J."/>
            <person name="Li K.L."/>
            <person name="Liang Y.M."/>
            <person name="Chen X.F."/>
            <person name="Zhang C."/>
            <person name="Zhao X."/>
            <person name="He X."/>
            <person name="Zhang G.Q."/>
            <person name="Liu Z.J."/>
            <person name="Xu Q."/>
        </authorList>
    </citation>
    <scope>NUCLEOTIDE SEQUENCE [LARGE SCALE GENOMIC DNA]</scope>
    <source>
        <strain evidence="4">GZMU011</strain>
    </source>
</reference>
<keyword evidence="5" id="KW-1185">Reference proteome</keyword>
<sequence>MFLFSRQFDLAGARHIHPRYRRCSLHGIATPPPLPTPTTKSGFASLLRSYSYPKHLKKIHALILTTGLSIKNSLLTQILQILSLYGEMCYARNLFDEMHKPRVFLWNTLMRGYFKSKMCTEALEIYHQMHRLGVRPDEFTFPFVLKSCTALLDNWVGMEVHAMVVKQGLDFNNIVSTELVVMYVKFGDADYADDVFESMGNGRDLVSWNALIAAYSQYGRADKAIAHFQRMESAGVEPDTITLACVLSSCSYLGCLELGKKLYLRIKEGFLPSNIFVENALLDLFAKCGSMDVASELFDEMPIRNVVSWTTVIGGYAINGESQRALSLFYQMCDEGVQPNDVTMLNVLLACSHAGLVKQGKELFCSMAKPTIEHCATMVDLLGRSGHLEEAYGFIQSMPMSVDAGVWGALLNACIIQHNTELGELAADELLKLAPETPSYQVLLSNMYAALGRWNDVEKIREWMRLSDFRKVVGYSSVELDGEVHVFHEGSHAQSEKLHQLLCELTSTVRGIGYRPVITSALHDLEEEEKEAALMAHSERLAIAFSLMYSNNLERPLRIMKNLRICNDCHEFCKYVSKAMKREIIMRDKSRFHHFKDGQCSCRNFW</sequence>
<organism evidence="4 5">
    <name type="scientific">Dendrobium thyrsiflorum</name>
    <name type="common">Pinecone-like raceme dendrobium</name>
    <name type="synonym">Orchid</name>
    <dbReference type="NCBI Taxonomy" id="117978"/>
    <lineage>
        <taxon>Eukaryota</taxon>
        <taxon>Viridiplantae</taxon>
        <taxon>Streptophyta</taxon>
        <taxon>Embryophyta</taxon>
        <taxon>Tracheophyta</taxon>
        <taxon>Spermatophyta</taxon>
        <taxon>Magnoliopsida</taxon>
        <taxon>Liliopsida</taxon>
        <taxon>Asparagales</taxon>
        <taxon>Orchidaceae</taxon>
        <taxon>Epidendroideae</taxon>
        <taxon>Malaxideae</taxon>
        <taxon>Dendrobiinae</taxon>
        <taxon>Dendrobium</taxon>
    </lineage>
</organism>
<dbReference type="InterPro" id="IPR002885">
    <property type="entry name" value="PPR_rpt"/>
</dbReference>
<comment type="caution">
    <text evidence="4">The sequence shown here is derived from an EMBL/GenBank/DDBJ whole genome shotgun (WGS) entry which is preliminary data.</text>
</comment>
<name>A0ABD0UPA4_DENTH</name>
<dbReference type="InterPro" id="IPR046960">
    <property type="entry name" value="PPR_At4g14850-like_plant"/>
</dbReference>
<accession>A0ABD0UPA4</accession>
<dbReference type="EMBL" id="JANQDX010000014">
    <property type="protein sequence ID" value="KAL0912161.1"/>
    <property type="molecule type" value="Genomic_DNA"/>
</dbReference>
<evidence type="ECO:0000259" key="3">
    <source>
        <dbReference type="Pfam" id="PF14432"/>
    </source>
</evidence>
<dbReference type="Pfam" id="PF14432">
    <property type="entry name" value="DYW_deaminase"/>
    <property type="match status" value="1"/>
</dbReference>
<feature type="domain" description="DYW" evidence="3">
    <location>
        <begin position="513"/>
        <end position="606"/>
    </location>
</feature>
<feature type="repeat" description="PPR" evidence="2">
    <location>
        <begin position="305"/>
        <end position="339"/>
    </location>
</feature>
<dbReference type="Pfam" id="PF20431">
    <property type="entry name" value="E_motif"/>
    <property type="match status" value="1"/>
</dbReference>